<dbReference type="PANTHER" id="PTHR23077">
    <property type="entry name" value="AAA-FAMILY ATPASE"/>
    <property type="match status" value="1"/>
</dbReference>
<dbReference type="Pfam" id="PF17862">
    <property type="entry name" value="AAA_lid_3"/>
    <property type="match status" value="1"/>
</dbReference>
<dbReference type="InterPro" id="IPR050168">
    <property type="entry name" value="AAA_ATPase_domain"/>
</dbReference>
<evidence type="ECO:0000259" key="1">
    <source>
        <dbReference type="SMART" id="SM00382"/>
    </source>
</evidence>
<dbReference type="EMBL" id="JBBCAQ010000022">
    <property type="protein sequence ID" value="KAK7590433.1"/>
    <property type="molecule type" value="Genomic_DNA"/>
</dbReference>
<dbReference type="AlphaFoldDB" id="A0AAN9Y575"/>
<dbReference type="GO" id="GO:0016887">
    <property type="term" value="F:ATP hydrolysis activity"/>
    <property type="evidence" value="ECO:0007669"/>
    <property type="project" value="InterPro"/>
</dbReference>
<dbReference type="InterPro" id="IPR003960">
    <property type="entry name" value="ATPase_AAA_CS"/>
</dbReference>
<name>A0AAN9Y575_9HEMI</name>
<dbReference type="Gene3D" id="1.10.8.60">
    <property type="match status" value="2"/>
</dbReference>
<evidence type="ECO:0000313" key="3">
    <source>
        <dbReference type="Proteomes" id="UP001367676"/>
    </source>
</evidence>
<dbReference type="GO" id="GO:0005524">
    <property type="term" value="F:ATP binding"/>
    <property type="evidence" value="ECO:0007669"/>
    <property type="project" value="InterPro"/>
</dbReference>
<dbReference type="InterPro" id="IPR041569">
    <property type="entry name" value="AAA_lid_3"/>
</dbReference>
<feature type="domain" description="AAA+ ATPase" evidence="1">
    <location>
        <begin position="231"/>
        <end position="373"/>
    </location>
</feature>
<feature type="domain" description="AAA+ ATPase" evidence="1">
    <location>
        <begin position="498"/>
        <end position="656"/>
    </location>
</feature>
<gene>
    <name evidence="2" type="ORF">V9T40_002046</name>
</gene>
<comment type="caution">
    <text evidence="2">The sequence shown here is derived from an EMBL/GenBank/DDBJ whole genome shotgun (WGS) entry which is preliminary data.</text>
</comment>
<dbReference type="PROSITE" id="PS00674">
    <property type="entry name" value="AAA"/>
    <property type="match status" value="1"/>
</dbReference>
<sequence length="746" mass="84021">MVIIFPKSVKNDFYLQKTFVNPNLMSLAYKFVSIPVHENFKGLTQIIPKSDVDHEFGFANFTVLQYSSLIGLSCVEKKLSQSLIIDEETIQIFNGIVDAKEIEVSLVFSRSQDVRTWKTNRATDSLSRNILSLFFVSYSSIIVVPERCFNQSSIKYICIHSTGSKKSLSRVTDRTIIRIREVYSLSSFASLCTAGNEFRLEALDHQISFLNFVFNAHFLHKRRKASPNMKHIQKILLSGPSGCGKTRLVKHLAQLKKCGLVIVETWRIDHLPLAKIEKTLNAYFAEAVSIAEESDDGVCILLFDELESICQEKKQGGPSFRRAFPFLFGSFLRIVEKYPGLIIIATTNNIGALHSHIRCAGRMEVELHIGPPTEQDRYKILQMYLSNFKVSASTCRKVANFTPGFFGADLNALVRNVVRVRNFDPKLYRCERDLLNLFRKLVSITPCLSLRHGLGISPSRDIEMKHLGGLESAKRCLKSFVEWPLLHSDAFHRLGLPFPKGILLYGPPGCAKTSLAKAIAFSLNINFLFVSAAELYSSFVGEAEKNVTILFDKARLSRPCIIFIDEIDALAGNRNTSSKNVQSKILSTFLTEMDGVGNKLDVTCINKFSTGRRFQIDKDWMKNVIVIAATNRPDKLDSALLRPGRFDKLIFVGPPNSNERAAILGSLVQYSRMPVNTLIDFTEIANKTENFTGADLKLLLKEAGYAALLRDRNAREIVSDDVTAALRLVKPNDRLKKFSNMYESFR</sequence>
<dbReference type="SMART" id="SM00382">
    <property type="entry name" value="AAA"/>
    <property type="match status" value="2"/>
</dbReference>
<keyword evidence="3" id="KW-1185">Reference proteome</keyword>
<dbReference type="Proteomes" id="UP001367676">
    <property type="component" value="Unassembled WGS sequence"/>
</dbReference>
<dbReference type="InterPro" id="IPR003593">
    <property type="entry name" value="AAA+_ATPase"/>
</dbReference>
<dbReference type="InterPro" id="IPR027417">
    <property type="entry name" value="P-loop_NTPase"/>
</dbReference>
<evidence type="ECO:0000313" key="2">
    <source>
        <dbReference type="EMBL" id="KAK7590433.1"/>
    </source>
</evidence>
<dbReference type="FunFam" id="3.40.50.300:FF:001921">
    <property type="entry name" value="AAA ATPase domain-containing protein"/>
    <property type="match status" value="1"/>
</dbReference>
<accession>A0AAN9Y575</accession>
<dbReference type="SUPFAM" id="SSF52540">
    <property type="entry name" value="P-loop containing nucleoside triphosphate hydrolases"/>
    <property type="match status" value="2"/>
</dbReference>
<organism evidence="2 3">
    <name type="scientific">Parthenolecanium corni</name>
    <dbReference type="NCBI Taxonomy" id="536013"/>
    <lineage>
        <taxon>Eukaryota</taxon>
        <taxon>Metazoa</taxon>
        <taxon>Ecdysozoa</taxon>
        <taxon>Arthropoda</taxon>
        <taxon>Hexapoda</taxon>
        <taxon>Insecta</taxon>
        <taxon>Pterygota</taxon>
        <taxon>Neoptera</taxon>
        <taxon>Paraneoptera</taxon>
        <taxon>Hemiptera</taxon>
        <taxon>Sternorrhyncha</taxon>
        <taxon>Coccoidea</taxon>
        <taxon>Coccidae</taxon>
        <taxon>Parthenolecanium</taxon>
    </lineage>
</organism>
<dbReference type="Gene3D" id="3.40.50.300">
    <property type="entry name" value="P-loop containing nucleotide triphosphate hydrolases"/>
    <property type="match status" value="2"/>
</dbReference>
<dbReference type="PANTHER" id="PTHR23077:SF117">
    <property type="entry name" value="AAA+ ATPASE DOMAIN-CONTAINING PROTEIN"/>
    <property type="match status" value="1"/>
</dbReference>
<dbReference type="InterPro" id="IPR003959">
    <property type="entry name" value="ATPase_AAA_core"/>
</dbReference>
<dbReference type="Pfam" id="PF00004">
    <property type="entry name" value="AAA"/>
    <property type="match status" value="2"/>
</dbReference>
<proteinExistence type="predicted"/>
<protein>
    <recommendedName>
        <fullName evidence="1">AAA+ ATPase domain-containing protein</fullName>
    </recommendedName>
</protein>
<reference evidence="2 3" key="1">
    <citation type="submission" date="2024-03" db="EMBL/GenBank/DDBJ databases">
        <title>Adaptation during the transition from Ophiocordyceps entomopathogen to insect associate is accompanied by gene loss and intensified selection.</title>
        <authorList>
            <person name="Ward C.M."/>
            <person name="Onetto C.A."/>
            <person name="Borneman A.R."/>
        </authorList>
    </citation>
    <scope>NUCLEOTIDE SEQUENCE [LARGE SCALE GENOMIC DNA]</scope>
    <source>
        <strain evidence="2">AWRI1</strain>
        <tissue evidence="2">Single Adult Female</tissue>
    </source>
</reference>